<dbReference type="RefSeq" id="XP_040642843.1">
    <property type="nucleotide sequence ID" value="XM_040780823.1"/>
</dbReference>
<evidence type="ECO:0000313" key="2">
    <source>
        <dbReference type="EMBL" id="EYE99155.1"/>
    </source>
</evidence>
<dbReference type="InterPro" id="IPR027443">
    <property type="entry name" value="IPNS-like_sf"/>
</dbReference>
<feature type="domain" description="Fe2OG dioxygenase" evidence="1">
    <location>
        <begin position="396"/>
        <end position="500"/>
    </location>
</feature>
<dbReference type="STRING" id="1388766.A0A017SSB4"/>
<reference evidence="3" key="1">
    <citation type="journal article" date="2014" name="Nat. Commun.">
        <title>Genomic adaptations of the halophilic Dead Sea filamentous fungus Eurotium rubrum.</title>
        <authorList>
            <person name="Kis-Papo T."/>
            <person name="Weig A.R."/>
            <person name="Riley R."/>
            <person name="Persoh D."/>
            <person name="Salamov A."/>
            <person name="Sun H."/>
            <person name="Lipzen A."/>
            <person name="Wasser S.P."/>
            <person name="Rambold G."/>
            <person name="Grigoriev I.V."/>
            <person name="Nevo E."/>
        </authorList>
    </citation>
    <scope>NUCLEOTIDE SEQUENCE [LARGE SCALE GENOMIC DNA]</scope>
    <source>
        <strain evidence="3">CBS 135680</strain>
    </source>
</reference>
<dbReference type="PANTHER" id="PTHR22893:SF91">
    <property type="entry name" value="NADPH DEHYDROGENASE 2-RELATED"/>
    <property type="match status" value="1"/>
</dbReference>
<dbReference type="PANTHER" id="PTHR22893">
    <property type="entry name" value="NADH OXIDOREDUCTASE-RELATED"/>
    <property type="match status" value="1"/>
</dbReference>
<sequence>MALFSPVNIGPFKLKHRVVIDPVLTGWSEAQLNTYFEELDPEGGLVLAPNALLKATESTQKYTVGRLHGLGSVVFAQVCDDSQNIFSLSENAIKTGYDGVEINAGVGSTLHRALHQANDLSTATSAVTKAIESVVAAVPAERVGIRFTPFAIIEGNRFPTPDSLYCALIESIRSQFPNLGFVHIVAHTLFDDFEYASNKSLDVFRAALGPQDPSKTAFISADAYDPQTARKIASNSPNLVAINLPADVNPKLISSLRRGDDSYALGASTADRLQTIRAAFDEGKEYIVEWNDEQKSRTEQSMNDLDQHLSNLDPSLSYEGTDKKVAWRKSCWFACEGIARPFLDTKEQIARFDGDLKDGLTGLAGLQDPQVRRSAEYLKLILDSALVTTSKAVGIGEDMIQRCTVRYRAIKYTPHAGAPGGIGLHPDGNLLSALITNGDGLRVYDLDGTIRFPSEVNGTIMMGGSTLYRWSQGKYPPTFHDVDINSGQDKFSIVAFFNFPDMVSIPHSLIPGDVKEGGSFFHDIKRIKEDDKSPHGQLSPLWDIIIDRHQLVLPPAVAAN</sequence>
<dbReference type="InterPro" id="IPR005123">
    <property type="entry name" value="Oxoglu/Fe-dep_dioxygenase_dom"/>
</dbReference>
<dbReference type="Gene3D" id="3.20.20.70">
    <property type="entry name" value="Aldolase class I"/>
    <property type="match status" value="1"/>
</dbReference>
<dbReference type="Proteomes" id="UP000019804">
    <property type="component" value="Unassembled WGS sequence"/>
</dbReference>
<dbReference type="HOGENOM" id="CLU_035505_0_0_1"/>
<dbReference type="PROSITE" id="PS51471">
    <property type="entry name" value="FE2OG_OXY"/>
    <property type="match status" value="1"/>
</dbReference>
<dbReference type="SUPFAM" id="SSF51395">
    <property type="entry name" value="FMN-linked oxidoreductases"/>
    <property type="match status" value="1"/>
</dbReference>
<dbReference type="EMBL" id="KK088412">
    <property type="protein sequence ID" value="EYE99155.1"/>
    <property type="molecule type" value="Genomic_DNA"/>
</dbReference>
<protein>
    <recommendedName>
        <fullName evidence="1">Fe2OG dioxygenase domain-containing protein</fullName>
    </recommendedName>
</protein>
<dbReference type="Pfam" id="PF03171">
    <property type="entry name" value="2OG-FeII_Oxy"/>
    <property type="match status" value="1"/>
</dbReference>
<accession>A0A017SSB4</accession>
<dbReference type="InterPro" id="IPR044861">
    <property type="entry name" value="IPNS-like_FE2OG_OXY"/>
</dbReference>
<dbReference type="Gene3D" id="2.60.120.330">
    <property type="entry name" value="B-lactam Antibiotic, Isopenicillin N Synthase, Chain"/>
    <property type="match status" value="1"/>
</dbReference>
<dbReference type="GeneID" id="63695947"/>
<dbReference type="SUPFAM" id="SSF51197">
    <property type="entry name" value="Clavaminate synthase-like"/>
    <property type="match status" value="1"/>
</dbReference>
<name>A0A017SSB4_ASPRC</name>
<dbReference type="OrthoDB" id="2844007at2759"/>
<proteinExistence type="predicted"/>
<evidence type="ECO:0000259" key="1">
    <source>
        <dbReference type="PROSITE" id="PS51471"/>
    </source>
</evidence>
<gene>
    <name evidence="2" type="ORF">EURHEDRAFT_408412</name>
</gene>
<keyword evidence="3" id="KW-1185">Reference proteome</keyword>
<dbReference type="AlphaFoldDB" id="A0A017SSB4"/>
<dbReference type="InterPro" id="IPR045247">
    <property type="entry name" value="Oye-like"/>
</dbReference>
<evidence type="ECO:0000313" key="3">
    <source>
        <dbReference type="Proteomes" id="UP000019804"/>
    </source>
</evidence>
<dbReference type="GO" id="GO:0016491">
    <property type="term" value="F:oxidoreductase activity"/>
    <property type="evidence" value="ECO:0007669"/>
    <property type="project" value="InterPro"/>
</dbReference>
<dbReference type="InterPro" id="IPR013785">
    <property type="entry name" value="Aldolase_TIM"/>
</dbReference>
<organism evidence="2 3">
    <name type="scientific">Aspergillus ruber (strain CBS 135680)</name>
    <dbReference type="NCBI Taxonomy" id="1388766"/>
    <lineage>
        <taxon>Eukaryota</taxon>
        <taxon>Fungi</taxon>
        <taxon>Dikarya</taxon>
        <taxon>Ascomycota</taxon>
        <taxon>Pezizomycotina</taxon>
        <taxon>Eurotiomycetes</taxon>
        <taxon>Eurotiomycetidae</taxon>
        <taxon>Eurotiales</taxon>
        <taxon>Aspergillaceae</taxon>
        <taxon>Aspergillus</taxon>
        <taxon>Aspergillus subgen. Aspergillus</taxon>
    </lineage>
</organism>
<dbReference type="GO" id="GO:0010181">
    <property type="term" value="F:FMN binding"/>
    <property type="evidence" value="ECO:0007669"/>
    <property type="project" value="InterPro"/>
</dbReference>